<reference evidence="2" key="1">
    <citation type="journal article" date="2020" name="Phytopathology">
        <title>Genome Sequence Resources of Colletotrichum truncatum, C. plurivorum, C. musicola, and C. sojae: Four Species Pathogenic to Soybean (Glycine max).</title>
        <authorList>
            <person name="Rogerio F."/>
            <person name="Boufleur T.R."/>
            <person name="Ciampi-Guillardi M."/>
            <person name="Sukno S.A."/>
            <person name="Thon M.R."/>
            <person name="Massola Junior N.S."/>
            <person name="Baroncelli R."/>
        </authorList>
    </citation>
    <scope>NUCLEOTIDE SEQUENCE</scope>
    <source>
        <strain evidence="2">LFN00145</strain>
    </source>
</reference>
<dbReference type="PANTHER" id="PTHR38790">
    <property type="entry name" value="2EXR DOMAIN-CONTAINING PROTEIN-RELATED"/>
    <property type="match status" value="1"/>
</dbReference>
<dbReference type="PANTHER" id="PTHR38790:SF4">
    <property type="entry name" value="2EXR DOMAIN-CONTAINING PROTEIN"/>
    <property type="match status" value="1"/>
</dbReference>
<keyword evidence="3" id="KW-1185">Reference proteome</keyword>
<proteinExistence type="predicted"/>
<sequence length="201" mass="23283">MHPATYGKGKRHGVFGYLPERGSREAELWDLNKLLSPLLRLPPEIRNKIYRILLSSRRIHVLHDPRSQSFHCVALHPPANPWRYRPRHVLSRGMTLLGPVCRQLYHETDLMAYGENTWSWQTLGVMERFLVTERRLGRVQRGAMREVCVKGIAGSLGRKVRGLLGGLEVVWFWEEGGRCERGRWVCEVVERRRGEGVGRPN</sequence>
<dbReference type="InterPro" id="IPR056632">
    <property type="entry name" value="DUF7730"/>
</dbReference>
<dbReference type="EMBL" id="WIGO01000118">
    <property type="protein sequence ID" value="KAF6828700.1"/>
    <property type="molecule type" value="Genomic_DNA"/>
</dbReference>
<dbReference type="AlphaFoldDB" id="A0A8H6KCA7"/>
<evidence type="ECO:0000313" key="3">
    <source>
        <dbReference type="Proteomes" id="UP000654918"/>
    </source>
</evidence>
<evidence type="ECO:0000259" key="1">
    <source>
        <dbReference type="Pfam" id="PF24864"/>
    </source>
</evidence>
<evidence type="ECO:0000313" key="2">
    <source>
        <dbReference type="EMBL" id="KAF6828700.1"/>
    </source>
</evidence>
<name>A0A8H6KCA7_9PEZI</name>
<protein>
    <recommendedName>
        <fullName evidence="1">DUF7730 domain-containing protein</fullName>
    </recommendedName>
</protein>
<feature type="domain" description="DUF7730" evidence="1">
    <location>
        <begin position="36"/>
        <end position="124"/>
    </location>
</feature>
<dbReference type="Pfam" id="PF24864">
    <property type="entry name" value="DUF7730"/>
    <property type="match status" value="1"/>
</dbReference>
<accession>A0A8H6KCA7</accession>
<gene>
    <name evidence="2" type="ORF">CPLU01_08362</name>
</gene>
<dbReference type="Proteomes" id="UP000654918">
    <property type="component" value="Unassembled WGS sequence"/>
</dbReference>
<organism evidence="2 3">
    <name type="scientific">Colletotrichum plurivorum</name>
    <dbReference type="NCBI Taxonomy" id="2175906"/>
    <lineage>
        <taxon>Eukaryota</taxon>
        <taxon>Fungi</taxon>
        <taxon>Dikarya</taxon>
        <taxon>Ascomycota</taxon>
        <taxon>Pezizomycotina</taxon>
        <taxon>Sordariomycetes</taxon>
        <taxon>Hypocreomycetidae</taxon>
        <taxon>Glomerellales</taxon>
        <taxon>Glomerellaceae</taxon>
        <taxon>Colletotrichum</taxon>
        <taxon>Colletotrichum orchidearum species complex</taxon>
    </lineage>
</organism>
<comment type="caution">
    <text evidence="2">The sequence shown here is derived from an EMBL/GenBank/DDBJ whole genome shotgun (WGS) entry which is preliminary data.</text>
</comment>